<feature type="non-terminal residue" evidence="1">
    <location>
        <position position="1"/>
    </location>
</feature>
<evidence type="ECO:0000313" key="1">
    <source>
        <dbReference type="EMBL" id="GAH27012.1"/>
    </source>
</evidence>
<sequence>RGYLTEGRERLKKALTHGLDAPESLRARALLGAGNLSRVQGDYDQSIILLEDSLTLFQKTGDQYGIAMVYKELGRNYYHLGRLENARVYYSKGWKQAHELGEKLLSARNLLGLGLINWMEGNMEKAQSQFEESRHIFVEAQNRRDEAGAISNLGIICAEMGDMEKAKTYFLKAMEIQEEIGDVDNLRNVYNNLGYLYYKLGDYTQSVHYYKKLRQLAQDAGDRRMNSTAYSGLADVYLAMGDTARALKYAQNALDEVQNIGTGIEMGVSLRVLGEVWMASGKPDQAREFFEKSIPLLEEARDSEELEKARRGYKQVISLI</sequence>
<protein>
    <submittedName>
        <fullName evidence="1">Uncharacterized protein</fullName>
    </submittedName>
</protein>
<accession>X1E3B0</accession>
<dbReference type="InterPro" id="IPR019734">
    <property type="entry name" value="TPR_rpt"/>
</dbReference>
<dbReference type="PROSITE" id="PS50005">
    <property type="entry name" value="TPR"/>
    <property type="match status" value="2"/>
</dbReference>
<organism evidence="1">
    <name type="scientific">marine sediment metagenome</name>
    <dbReference type="NCBI Taxonomy" id="412755"/>
    <lineage>
        <taxon>unclassified sequences</taxon>
        <taxon>metagenomes</taxon>
        <taxon>ecological metagenomes</taxon>
    </lineage>
</organism>
<dbReference type="InterPro" id="IPR011990">
    <property type="entry name" value="TPR-like_helical_dom_sf"/>
</dbReference>
<dbReference type="EMBL" id="BARU01002343">
    <property type="protein sequence ID" value="GAH27012.1"/>
    <property type="molecule type" value="Genomic_DNA"/>
</dbReference>
<dbReference type="Gene3D" id="1.25.40.10">
    <property type="entry name" value="Tetratricopeptide repeat domain"/>
    <property type="match status" value="1"/>
</dbReference>
<dbReference type="SUPFAM" id="SSF48452">
    <property type="entry name" value="TPR-like"/>
    <property type="match status" value="3"/>
</dbReference>
<gene>
    <name evidence="1" type="ORF">S03H2_05580</name>
</gene>
<name>X1E3B0_9ZZZZ</name>
<reference evidence="1" key="1">
    <citation type="journal article" date="2014" name="Front. Microbiol.">
        <title>High frequency of phylogenetically diverse reductive dehalogenase-homologous genes in deep subseafloor sedimentary metagenomes.</title>
        <authorList>
            <person name="Kawai M."/>
            <person name="Futagami T."/>
            <person name="Toyoda A."/>
            <person name="Takaki Y."/>
            <person name="Nishi S."/>
            <person name="Hori S."/>
            <person name="Arai W."/>
            <person name="Tsubouchi T."/>
            <person name="Morono Y."/>
            <person name="Uchiyama I."/>
            <person name="Ito T."/>
            <person name="Fujiyama A."/>
            <person name="Inagaki F."/>
            <person name="Takami H."/>
        </authorList>
    </citation>
    <scope>NUCLEOTIDE SEQUENCE</scope>
    <source>
        <strain evidence="1">Expedition CK06-06</strain>
    </source>
</reference>
<dbReference type="AlphaFoldDB" id="X1E3B0"/>
<dbReference type="SMART" id="SM00028">
    <property type="entry name" value="TPR"/>
    <property type="match status" value="6"/>
</dbReference>
<comment type="caution">
    <text evidence="1">The sequence shown here is derived from an EMBL/GenBank/DDBJ whole genome shotgun (WGS) entry which is preliminary data.</text>
</comment>
<dbReference type="Pfam" id="PF13424">
    <property type="entry name" value="TPR_12"/>
    <property type="match status" value="3"/>
</dbReference>
<proteinExistence type="predicted"/>
<dbReference type="PANTHER" id="PTHR10098">
    <property type="entry name" value="RAPSYN-RELATED"/>
    <property type="match status" value="1"/>
</dbReference>